<protein>
    <recommendedName>
        <fullName evidence="10">G-protein coupled receptors family 1 profile domain-containing protein</fullName>
    </recommendedName>
</protein>
<evidence type="ECO:0000256" key="5">
    <source>
        <dbReference type="ARBA" id="ARBA00023040"/>
    </source>
</evidence>
<keyword evidence="12" id="KW-1185">Reference proteome</keyword>
<dbReference type="CDD" id="cd00637">
    <property type="entry name" value="7tm_classA_rhodopsin-like"/>
    <property type="match status" value="1"/>
</dbReference>
<evidence type="ECO:0000256" key="7">
    <source>
        <dbReference type="ARBA" id="ARBA00023170"/>
    </source>
</evidence>
<feature type="transmembrane region" description="Helical" evidence="9">
    <location>
        <begin position="61"/>
        <end position="87"/>
    </location>
</feature>
<feature type="transmembrane region" description="Helical" evidence="9">
    <location>
        <begin position="23"/>
        <end position="49"/>
    </location>
</feature>
<dbReference type="SUPFAM" id="SSF81321">
    <property type="entry name" value="Family A G protein-coupled receptor-like"/>
    <property type="match status" value="1"/>
</dbReference>
<feature type="transmembrane region" description="Helical" evidence="9">
    <location>
        <begin position="331"/>
        <end position="352"/>
    </location>
</feature>
<dbReference type="InterPro" id="IPR017452">
    <property type="entry name" value="GPCR_Rhodpsn_7TM"/>
</dbReference>
<dbReference type="Proteomes" id="UP000828390">
    <property type="component" value="Unassembled WGS sequence"/>
</dbReference>
<feature type="transmembrane region" description="Helical" evidence="9">
    <location>
        <begin position="196"/>
        <end position="219"/>
    </location>
</feature>
<dbReference type="AlphaFoldDB" id="A0A9D4IPB7"/>
<evidence type="ECO:0000259" key="10">
    <source>
        <dbReference type="PROSITE" id="PS50262"/>
    </source>
</evidence>
<comment type="subcellular location">
    <subcellularLocation>
        <location evidence="1">Cell membrane</location>
        <topology evidence="1">Multi-pass membrane protein</topology>
    </subcellularLocation>
</comment>
<keyword evidence="4 9" id="KW-1133">Transmembrane helix</keyword>
<dbReference type="GO" id="GO:0008528">
    <property type="term" value="F:G protein-coupled peptide receptor activity"/>
    <property type="evidence" value="ECO:0007669"/>
    <property type="project" value="TreeGrafter"/>
</dbReference>
<evidence type="ECO:0000256" key="2">
    <source>
        <dbReference type="ARBA" id="ARBA00022475"/>
    </source>
</evidence>
<dbReference type="EMBL" id="JAIWYP010000008">
    <property type="protein sequence ID" value="KAH3780142.1"/>
    <property type="molecule type" value="Genomic_DNA"/>
</dbReference>
<evidence type="ECO:0000256" key="6">
    <source>
        <dbReference type="ARBA" id="ARBA00023136"/>
    </source>
</evidence>
<dbReference type="PROSITE" id="PS00237">
    <property type="entry name" value="G_PROTEIN_RECEP_F1_1"/>
    <property type="match status" value="1"/>
</dbReference>
<feature type="transmembrane region" description="Helical" evidence="9">
    <location>
        <begin position="372"/>
        <end position="395"/>
    </location>
</feature>
<keyword evidence="7" id="KW-0675">Receptor</keyword>
<comment type="caution">
    <text evidence="11">The sequence shown here is derived from an EMBL/GenBank/DDBJ whole genome shotgun (WGS) entry which is preliminary data.</text>
</comment>
<dbReference type="GO" id="GO:0005886">
    <property type="term" value="C:plasma membrane"/>
    <property type="evidence" value="ECO:0007669"/>
    <property type="project" value="UniProtKB-SubCell"/>
</dbReference>
<keyword evidence="8" id="KW-0807">Transducer</keyword>
<reference evidence="11" key="1">
    <citation type="journal article" date="2019" name="bioRxiv">
        <title>The Genome of the Zebra Mussel, Dreissena polymorpha: A Resource for Invasive Species Research.</title>
        <authorList>
            <person name="McCartney M.A."/>
            <person name="Auch B."/>
            <person name="Kono T."/>
            <person name="Mallez S."/>
            <person name="Zhang Y."/>
            <person name="Obille A."/>
            <person name="Becker A."/>
            <person name="Abrahante J.E."/>
            <person name="Garbe J."/>
            <person name="Badalamenti J.P."/>
            <person name="Herman A."/>
            <person name="Mangelson H."/>
            <person name="Liachko I."/>
            <person name="Sullivan S."/>
            <person name="Sone E.D."/>
            <person name="Koren S."/>
            <person name="Silverstein K.A.T."/>
            <person name="Beckman K.B."/>
            <person name="Gohl D.M."/>
        </authorList>
    </citation>
    <scope>NUCLEOTIDE SEQUENCE</scope>
    <source>
        <strain evidence="11">Duluth1</strain>
        <tissue evidence="11">Whole animal</tissue>
    </source>
</reference>
<organism evidence="11 12">
    <name type="scientific">Dreissena polymorpha</name>
    <name type="common">Zebra mussel</name>
    <name type="synonym">Mytilus polymorpha</name>
    <dbReference type="NCBI Taxonomy" id="45954"/>
    <lineage>
        <taxon>Eukaryota</taxon>
        <taxon>Metazoa</taxon>
        <taxon>Spiralia</taxon>
        <taxon>Lophotrochozoa</taxon>
        <taxon>Mollusca</taxon>
        <taxon>Bivalvia</taxon>
        <taxon>Autobranchia</taxon>
        <taxon>Heteroconchia</taxon>
        <taxon>Euheterodonta</taxon>
        <taxon>Imparidentia</taxon>
        <taxon>Neoheterodontei</taxon>
        <taxon>Myida</taxon>
        <taxon>Dreissenoidea</taxon>
        <taxon>Dreissenidae</taxon>
        <taxon>Dreissena</taxon>
    </lineage>
</organism>
<dbReference type="PANTHER" id="PTHR24230:SF0">
    <property type="entry name" value="G-PROTEIN COUPLED RECEPTORS FAMILY 1 PROFILE DOMAIN-CONTAINING PROTEIN"/>
    <property type="match status" value="1"/>
</dbReference>
<keyword evidence="2" id="KW-1003">Cell membrane</keyword>
<dbReference type="InterPro" id="IPR019424">
    <property type="entry name" value="7TM_GPCR_Srsx"/>
</dbReference>
<keyword evidence="5" id="KW-0297">G-protein coupled receptor</keyword>
<feature type="transmembrane region" description="Helical" evidence="9">
    <location>
        <begin position="140"/>
        <end position="160"/>
    </location>
</feature>
<feature type="domain" description="G-protein coupled receptors family 1 profile" evidence="10">
    <location>
        <begin position="41"/>
        <end position="384"/>
    </location>
</feature>
<keyword evidence="6 9" id="KW-0472">Membrane</keyword>
<dbReference type="PANTHER" id="PTHR24230">
    <property type="entry name" value="G-PROTEIN COUPLED RECEPTOR"/>
    <property type="match status" value="1"/>
</dbReference>
<reference evidence="11" key="2">
    <citation type="submission" date="2020-11" db="EMBL/GenBank/DDBJ databases">
        <authorList>
            <person name="McCartney M.A."/>
            <person name="Auch B."/>
            <person name="Kono T."/>
            <person name="Mallez S."/>
            <person name="Becker A."/>
            <person name="Gohl D.M."/>
            <person name="Silverstein K.A.T."/>
            <person name="Koren S."/>
            <person name="Bechman K.B."/>
            <person name="Herman A."/>
            <person name="Abrahante J.E."/>
            <person name="Garbe J."/>
        </authorList>
    </citation>
    <scope>NUCLEOTIDE SEQUENCE</scope>
    <source>
        <strain evidence="11">Duluth1</strain>
        <tissue evidence="11">Whole animal</tissue>
    </source>
</reference>
<accession>A0A9D4IPB7</accession>
<sequence length="405" mass="45336">MDYETMQMNSSLIEQLNRERVLAYLPVLVFVVTACLVGTISNGMAFVFYKRQAKKSKSTTNLIFAILSFADLFTCMILFSTTAPIFYSYTFNNALACKIIMYASNAWVATSFLVIFLLGVDRFLTVYMPITNWKLTSKSAILSAVGILLFSSGMCVPDFMTAEITRFDVRVNDNVTLAAEQCVNADPGKNKHLKKFFSMIKVAIVSIVCLCLIVMYILIAKKVKALKPNQDTGLNHGENAKHAHDLQFTDEYTSSGFIDKSVDICATAVGSCQRSPSIQTARIVRATKSNASSACSCFSSQTSVKSRMSARTVRSTITNLTSRNRMLKRRITLMVFLMVMVSIISLFPNTIIKMSSLQRHEYPMWMTLLYHTYVLNNCANAFIIGYCNSAFRAYVKSLMCKTRIA</sequence>
<proteinExistence type="predicted"/>
<dbReference type="GO" id="GO:0007218">
    <property type="term" value="P:neuropeptide signaling pathway"/>
    <property type="evidence" value="ECO:0007669"/>
    <property type="project" value="TreeGrafter"/>
</dbReference>
<evidence type="ECO:0000256" key="1">
    <source>
        <dbReference type="ARBA" id="ARBA00004651"/>
    </source>
</evidence>
<keyword evidence="3 9" id="KW-0812">Transmembrane</keyword>
<dbReference type="PROSITE" id="PS50262">
    <property type="entry name" value="G_PROTEIN_RECEP_F1_2"/>
    <property type="match status" value="1"/>
</dbReference>
<evidence type="ECO:0000256" key="8">
    <source>
        <dbReference type="ARBA" id="ARBA00023224"/>
    </source>
</evidence>
<evidence type="ECO:0000313" key="11">
    <source>
        <dbReference type="EMBL" id="KAH3780142.1"/>
    </source>
</evidence>
<dbReference type="InterPro" id="IPR000276">
    <property type="entry name" value="GPCR_Rhodpsn"/>
</dbReference>
<evidence type="ECO:0000256" key="9">
    <source>
        <dbReference type="SAM" id="Phobius"/>
    </source>
</evidence>
<dbReference type="SMART" id="SM01381">
    <property type="entry name" value="7TM_GPCR_Srsx"/>
    <property type="match status" value="1"/>
</dbReference>
<evidence type="ECO:0000313" key="12">
    <source>
        <dbReference type="Proteomes" id="UP000828390"/>
    </source>
</evidence>
<evidence type="ECO:0000256" key="4">
    <source>
        <dbReference type="ARBA" id="ARBA00022989"/>
    </source>
</evidence>
<dbReference type="Gene3D" id="1.20.1070.10">
    <property type="entry name" value="Rhodopsin 7-helix transmembrane proteins"/>
    <property type="match status" value="1"/>
</dbReference>
<dbReference type="Pfam" id="PF10320">
    <property type="entry name" value="7TM_GPCR_Srsx"/>
    <property type="match status" value="1"/>
</dbReference>
<feature type="transmembrane region" description="Helical" evidence="9">
    <location>
        <begin position="99"/>
        <end position="120"/>
    </location>
</feature>
<evidence type="ECO:0000256" key="3">
    <source>
        <dbReference type="ARBA" id="ARBA00022692"/>
    </source>
</evidence>
<gene>
    <name evidence="11" type="ORF">DPMN_157952</name>
</gene>
<name>A0A9D4IPB7_DREPO</name>